<protein>
    <submittedName>
        <fullName evidence="1">Uncharacterized protein</fullName>
    </submittedName>
</protein>
<sequence length="109" mass="12718">MKSNKYGTPKERIVKFALCLLFIVIVGLLSGAGKKFYLSDYEEECFEYKQVVQTYNWTSWNYEPDGCEWLYCITCPCDLMTEVHQFNITTADEECLKYHLVRIGGKFNG</sequence>
<dbReference type="EMBL" id="LAZR01030394">
    <property type="protein sequence ID" value="KKL56739.1"/>
    <property type="molecule type" value="Genomic_DNA"/>
</dbReference>
<name>A0A0F9D564_9ZZZZ</name>
<organism evidence="1">
    <name type="scientific">marine sediment metagenome</name>
    <dbReference type="NCBI Taxonomy" id="412755"/>
    <lineage>
        <taxon>unclassified sequences</taxon>
        <taxon>metagenomes</taxon>
        <taxon>ecological metagenomes</taxon>
    </lineage>
</organism>
<reference evidence="1" key="1">
    <citation type="journal article" date="2015" name="Nature">
        <title>Complex archaea that bridge the gap between prokaryotes and eukaryotes.</title>
        <authorList>
            <person name="Spang A."/>
            <person name="Saw J.H."/>
            <person name="Jorgensen S.L."/>
            <person name="Zaremba-Niedzwiedzka K."/>
            <person name="Martijn J."/>
            <person name="Lind A.E."/>
            <person name="van Eijk R."/>
            <person name="Schleper C."/>
            <person name="Guy L."/>
            <person name="Ettema T.J."/>
        </authorList>
    </citation>
    <scope>NUCLEOTIDE SEQUENCE</scope>
</reference>
<dbReference type="AlphaFoldDB" id="A0A0F9D564"/>
<proteinExistence type="predicted"/>
<accession>A0A0F9D564</accession>
<evidence type="ECO:0000313" key="1">
    <source>
        <dbReference type="EMBL" id="KKL56739.1"/>
    </source>
</evidence>
<comment type="caution">
    <text evidence="1">The sequence shown here is derived from an EMBL/GenBank/DDBJ whole genome shotgun (WGS) entry which is preliminary data.</text>
</comment>
<gene>
    <name evidence="1" type="ORF">LCGC14_2242400</name>
</gene>